<gene>
    <name evidence="1" type="ORF">GCM10007368_31760</name>
</gene>
<dbReference type="RefSeq" id="WP_188524686.1">
    <property type="nucleotide sequence ID" value="NZ_BMDG01000011.1"/>
</dbReference>
<organism evidence="1 2">
    <name type="scientific">Isoptericola cucumis</name>
    <dbReference type="NCBI Taxonomy" id="1776856"/>
    <lineage>
        <taxon>Bacteria</taxon>
        <taxon>Bacillati</taxon>
        <taxon>Actinomycetota</taxon>
        <taxon>Actinomycetes</taxon>
        <taxon>Micrococcales</taxon>
        <taxon>Promicromonosporaceae</taxon>
        <taxon>Isoptericola</taxon>
    </lineage>
</organism>
<evidence type="ECO:0000313" key="1">
    <source>
        <dbReference type="EMBL" id="GGI10543.1"/>
    </source>
</evidence>
<reference evidence="2" key="1">
    <citation type="journal article" date="2019" name="Int. J. Syst. Evol. Microbiol.">
        <title>The Global Catalogue of Microorganisms (GCM) 10K type strain sequencing project: providing services to taxonomists for standard genome sequencing and annotation.</title>
        <authorList>
            <consortium name="The Broad Institute Genomics Platform"/>
            <consortium name="The Broad Institute Genome Sequencing Center for Infectious Disease"/>
            <person name="Wu L."/>
            <person name="Ma J."/>
        </authorList>
    </citation>
    <scope>NUCLEOTIDE SEQUENCE [LARGE SCALE GENOMIC DNA]</scope>
    <source>
        <strain evidence="2">CCM 8653</strain>
    </source>
</reference>
<proteinExistence type="predicted"/>
<evidence type="ECO:0000313" key="2">
    <source>
        <dbReference type="Proteomes" id="UP000632535"/>
    </source>
</evidence>
<sequence length="145" mass="15347">MAIDGALQDGSTTTSRRLWAVALASVLLALAGCSSTDTGADSPVQWEDDLVGTFEDAEGELHVTLEEGHDFSATGTPDGLVGDLFEEDGTEVVGEWVLHGHGRTLFLKVLHPGTGETMRVVPVEVISADELSVRQDVDADLTRVS</sequence>
<dbReference type="Proteomes" id="UP000632535">
    <property type="component" value="Unassembled WGS sequence"/>
</dbReference>
<comment type="caution">
    <text evidence="1">The sequence shown here is derived from an EMBL/GenBank/DDBJ whole genome shotgun (WGS) entry which is preliminary data.</text>
</comment>
<keyword evidence="2" id="KW-1185">Reference proteome</keyword>
<protein>
    <recommendedName>
        <fullName evidence="3">Secreted protein</fullName>
    </recommendedName>
</protein>
<evidence type="ECO:0008006" key="3">
    <source>
        <dbReference type="Google" id="ProtNLM"/>
    </source>
</evidence>
<dbReference type="EMBL" id="BMDG01000011">
    <property type="protein sequence ID" value="GGI10543.1"/>
    <property type="molecule type" value="Genomic_DNA"/>
</dbReference>
<name>A0ABQ2B8J7_9MICO</name>
<accession>A0ABQ2B8J7</accession>